<dbReference type="OrthoDB" id="302728at2759"/>
<reference evidence="1 2" key="1">
    <citation type="journal article" date="2018" name="Sci. Rep.">
        <title>Genomic signatures of local adaptation to the degree of environmental predictability in rotifers.</title>
        <authorList>
            <person name="Franch-Gras L."/>
            <person name="Hahn C."/>
            <person name="Garcia-Roger E.M."/>
            <person name="Carmona M.J."/>
            <person name="Serra M."/>
            <person name="Gomez A."/>
        </authorList>
    </citation>
    <scope>NUCLEOTIDE SEQUENCE [LARGE SCALE GENOMIC DNA]</scope>
    <source>
        <strain evidence="1">HYR1</strain>
    </source>
</reference>
<accession>A0A3M7P7V3</accession>
<gene>
    <name evidence="1" type="ORF">BpHYR1_005618</name>
</gene>
<name>A0A3M7P7V3_BRAPC</name>
<evidence type="ECO:0000313" key="2">
    <source>
        <dbReference type="Proteomes" id="UP000276133"/>
    </source>
</evidence>
<comment type="caution">
    <text evidence="1">The sequence shown here is derived from an EMBL/GenBank/DDBJ whole genome shotgun (WGS) entry which is preliminary data.</text>
</comment>
<dbReference type="Proteomes" id="UP000276133">
    <property type="component" value="Unassembled WGS sequence"/>
</dbReference>
<evidence type="ECO:0000313" key="1">
    <source>
        <dbReference type="EMBL" id="RMZ94860.1"/>
    </source>
</evidence>
<protein>
    <submittedName>
        <fullName evidence="1">Uncharacterized protein</fullName>
    </submittedName>
</protein>
<proteinExistence type="predicted"/>
<dbReference type="AlphaFoldDB" id="A0A3M7P7V3"/>
<sequence>MVLNNQTWYEKSKKVHNRSSKFENFVEAIGLNWKYAIFCPFLELKLPNDGSNFPEQLFVQLMYNFYIVCMLVSNYQSHLTFFQINKMCLKLDPPPRICISGADFEAKIRLESIGFSYSITLPIIKIFNLSKSVLILLAKTNRHLRSCILIYLAQLSSTQQFESLNETCDYLGVPPFSELEPKIRKRVFSDGSVSSGRSGLSRKIRNQNTTATENKAAMVEKIAAIRQ</sequence>
<keyword evidence="2" id="KW-1185">Reference proteome</keyword>
<dbReference type="EMBL" id="REGN01012769">
    <property type="protein sequence ID" value="RMZ94860.1"/>
    <property type="molecule type" value="Genomic_DNA"/>
</dbReference>
<organism evidence="1 2">
    <name type="scientific">Brachionus plicatilis</name>
    <name type="common">Marine rotifer</name>
    <name type="synonym">Brachionus muelleri</name>
    <dbReference type="NCBI Taxonomy" id="10195"/>
    <lineage>
        <taxon>Eukaryota</taxon>
        <taxon>Metazoa</taxon>
        <taxon>Spiralia</taxon>
        <taxon>Gnathifera</taxon>
        <taxon>Rotifera</taxon>
        <taxon>Eurotatoria</taxon>
        <taxon>Monogononta</taxon>
        <taxon>Pseudotrocha</taxon>
        <taxon>Ploima</taxon>
        <taxon>Brachionidae</taxon>
        <taxon>Brachionus</taxon>
    </lineage>
</organism>